<gene>
    <name evidence="2" type="ORF">OQ273_23025</name>
</gene>
<feature type="domain" description="BioF2-like acetyltransferase" evidence="1">
    <location>
        <begin position="222"/>
        <end position="345"/>
    </location>
</feature>
<keyword evidence="3" id="KW-1185">Reference proteome</keyword>
<dbReference type="Proteomes" id="UP001151234">
    <property type="component" value="Unassembled WGS sequence"/>
</dbReference>
<evidence type="ECO:0000259" key="1">
    <source>
        <dbReference type="Pfam" id="PF13480"/>
    </source>
</evidence>
<organism evidence="2 3">
    <name type="scientific">Hoeflea prorocentri</name>
    <dbReference type="NCBI Taxonomy" id="1922333"/>
    <lineage>
        <taxon>Bacteria</taxon>
        <taxon>Pseudomonadati</taxon>
        <taxon>Pseudomonadota</taxon>
        <taxon>Alphaproteobacteria</taxon>
        <taxon>Hyphomicrobiales</taxon>
        <taxon>Rhizobiaceae</taxon>
        <taxon>Hoeflea</taxon>
    </lineage>
</organism>
<dbReference type="Pfam" id="PF13480">
    <property type="entry name" value="Acetyltransf_6"/>
    <property type="match status" value="1"/>
</dbReference>
<name>A0A9X3UN27_9HYPH</name>
<dbReference type="InterPro" id="IPR038740">
    <property type="entry name" value="BioF2-like_GNAT_dom"/>
</dbReference>
<reference evidence="2" key="1">
    <citation type="submission" date="2022-11" db="EMBL/GenBank/DDBJ databases">
        <title>Draft genome sequence of Hoeflea poritis E7-10 and Hoeflea prorocentri PM5-8, separated from scleractinian coral Porites lutea and marine dinoflagellate.</title>
        <authorList>
            <person name="Zhang G."/>
            <person name="Wei Q."/>
            <person name="Cai L."/>
        </authorList>
    </citation>
    <scope>NUCLEOTIDE SEQUENCE</scope>
    <source>
        <strain evidence="2">PM5-8</strain>
    </source>
</reference>
<dbReference type="SUPFAM" id="SSF55729">
    <property type="entry name" value="Acyl-CoA N-acyltransferases (Nat)"/>
    <property type="match status" value="1"/>
</dbReference>
<keyword evidence="2" id="KW-0808">Transferase</keyword>
<proteinExistence type="predicted"/>
<dbReference type="Gene3D" id="3.40.630.30">
    <property type="match status" value="1"/>
</dbReference>
<dbReference type="GO" id="GO:0016746">
    <property type="term" value="F:acyltransferase activity"/>
    <property type="evidence" value="ECO:0007669"/>
    <property type="project" value="UniProtKB-KW"/>
</dbReference>
<dbReference type="AlphaFoldDB" id="A0A9X3UN27"/>
<keyword evidence="2" id="KW-0012">Acyltransferase</keyword>
<protein>
    <submittedName>
        <fullName evidence="2">GNAT family N-acetyltransferase</fullName>
        <ecNumber evidence="2">2.3.1.-</ecNumber>
    </submittedName>
</protein>
<accession>A0A9X3UN27</accession>
<dbReference type="EC" id="2.3.1.-" evidence="2"/>
<evidence type="ECO:0000313" key="3">
    <source>
        <dbReference type="Proteomes" id="UP001151234"/>
    </source>
</evidence>
<sequence>MSSNPFLQDEPGGAGATTATTVAGITIERPSAEISVEAGRKSRQLCIYPARAGYDLRRELDFLTNRALEGNVFFSARFMAPAMPRLEDKEIRLMIMRDEDERRSRLRFLMPFSIERPGFAIGSPIIRAWANDFGPLGTPLLDQEGAAETLDNLLETLGSGKLDLPSVLIIPSARLDGPFVQLLRAVAVSRGLPITETDPFERPMLKSTLDGTQYLKQSLSSKHLRERRRQLRLLGGHGEVTYDVARQPGDIRYRMEEFLALEASGWKGRRRTAMVVDRYRAAFAREAITDLAETDNVRIHTLNLNGEAIASMIVFIQSGTAYTWKTAYNETFSSLSPGQLLMDELTALHLEDPNITISDSCAVEDHPVMSRLWRERCRMGTLIVGLSQSSDRDMRQVETQLHLYNETRNIARIVRNKLRGMTRGR</sequence>
<evidence type="ECO:0000313" key="2">
    <source>
        <dbReference type="EMBL" id="MDA5401464.1"/>
    </source>
</evidence>
<comment type="caution">
    <text evidence="2">The sequence shown here is derived from an EMBL/GenBank/DDBJ whole genome shotgun (WGS) entry which is preliminary data.</text>
</comment>
<dbReference type="InterPro" id="IPR016181">
    <property type="entry name" value="Acyl_CoA_acyltransferase"/>
</dbReference>
<dbReference type="RefSeq" id="WP_267993448.1">
    <property type="nucleotide sequence ID" value="NZ_JAPJZI010000002.1"/>
</dbReference>
<dbReference type="EMBL" id="JAPJZI010000002">
    <property type="protein sequence ID" value="MDA5401464.1"/>
    <property type="molecule type" value="Genomic_DNA"/>
</dbReference>